<evidence type="ECO:0000256" key="2">
    <source>
        <dbReference type="SAM" id="Phobius"/>
    </source>
</evidence>
<gene>
    <name evidence="3" type="ORF">B0F90DRAFT_169696</name>
</gene>
<protein>
    <submittedName>
        <fullName evidence="3">Uncharacterized protein</fullName>
    </submittedName>
</protein>
<feature type="compositionally biased region" description="Polar residues" evidence="1">
    <location>
        <begin position="333"/>
        <end position="342"/>
    </location>
</feature>
<organism evidence="3 4">
    <name type="scientific">Multifurca ochricompacta</name>
    <dbReference type="NCBI Taxonomy" id="376703"/>
    <lineage>
        <taxon>Eukaryota</taxon>
        <taxon>Fungi</taxon>
        <taxon>Dikarya</taxon>
        <taxon>Basidiomycota</taxon>
        <taxon>Agaricomycotina</taxon>
        <taxon>Agaricomycetes</taxon>
        <taxon>Russulales</taxon>
        <taxon>Russulaceae</taxon>
        <taxon>Multifurca</taxon>
    </lineage>
</organism>
<keyword evidence="2" id="KW-0472">Membrane</keyword>
<keyword evidence="2" id="KW-0812">Transmembrane</keyword>
<sequence>MSFIISKFPTPTYHAEGATPDAILVDRKALYAQRASSFSLFRPLPSAATMTRRRTRRLQLHLIACFPLFLCPSFAQLLYPNCNAGWEWSYNSLNQNPCNVAAYLESTCEGGQFQIGSLPQGSLYRGPDTEQANLCQCNPVVYSLVSACGACQGSSWIQWSSWKFNCTTVASDSTFPKAIPNGTRVPHWAYLSVTISDTWNSTAAQISGDSPEGSPSSIPTGSSAPSTSSATSSSSSSSNSSSNENKSHAGQIAGSVVGGVVGAALLLGLILWYLRRRRWRSEARPSPFMSDAPHVAEAFGLQDPGTSTPNRKYYNPSDPSTFPVSLFSSSSVAVAQTSPNSDQAHRAATPTSPLERGRYNGLPLV</sequence>
<dbReference type="EMBL" id="WTXG01000010">
    <property type="protein sequence ID" value="KAI0302815.1"/>
    <property type="molecule type" value="Genomic_DNA"/>
</dbReference>
<comment type="caution">
    <text evidence="3">The sequence shown here is derived from an EMBL/GenBank/DDBJ whole genome shotgun (WGS) entry which is preliminary data.</text>
</comment>
<feature type="transmembrane region" description="Helical" evidence="2">
    <location>
        <begin position="60"/>
        <end position="79"/>
    </location>
</feature>
<reference evidence="3" key="1">
    <citation type="journal article" date="2022" name="New Phytol.">
        <title>Evolutionary transition to the ectomycorrhizal habit in the genomes of a hyperdiverse lineage of mushroom-forming fungi.</title>
        <authorList>
            <person name="Looney B."/>
            <person name="Miyauchi S."/>
            <person name="Morin E."/>
            <person name="Drula E."/>
            <person name="Courty P.E."/>
            <person name="Kohler A."/>
            <person name="Kuo A."/>
            <person name="LaButti K."/>
            <person name="Pangilinan J."/>
            <person name="Lipzen A."/>
            <person name="Riley R."/>
            <person name="Andreopoulos W."/>
            <person name="He G."/>
            <person name="Johnson J."/>
            <person name="Nolan M."/>
            <person name="Tritt A."/>
            <person name="Barry K.W."/>
            <person name="Grigoriev I.V."/>
            <person name="Nagy L.G."/>
            <person name="Hibbett D."/>
            <person name="Henrissat B."/>
            <person name="Matheny P.B."/>
            <person name="Labbe J."/>
            <person name="Martin F.M."/>
        </authorList>
    </citation>
    <scope>NUCLEOTIDE SEQUENCE</scope>
    <source>
        <strain evidence="3">BPL690</strain>
    </source>
</reference>
<evidence type="ECO:0000256" key="1">
    <source>
        <dbReference type="SAM" id="MobiDB-lite"/>
    </source>
</evidence>
<proteinExistence type="predicted"/>
<dbReference type="Proteomes" id="UP001203297">
    <property type="component" value="Unassembled WGS sequence"/>
</dbReference>
<evidence type="ECO:0000313" key="4">
    <source>
        <dbReference type="Proteomes" id="UP001203297"/>
    </source>
</evidence>
<feature type="transmembrane region" description="Helical" evidence="2">
    <location>
        <begin position="252"/>
        <end position="274"/>
    </location>
</feature>
<dbReference type="AlphaFoldDB" id="A0AAD4M7P4"/>
<name>A0AAD4M7P4_9AGAM</name>
<feature type="compositionally biased region" description="Low complexity" evidence="1">
    <location>
        <begin position="210"/>
        <end position="248"/>
    </location>
</feature>
<keyword evidence="4" id="KW-1185">Reference proteome</keyword>
<feature type="region of interest" description="Disordered" evidence="1">
    <location>
        <begin position="333"/>
        <end position="365"/>
    </location>
</feature>
<feature type="region of interest" description="Disordered" evidence="1">
    <location>
        <begin position="203"/>
        <end position="248"/>
    </location>
</feature>
<evidence type="ECO:0000313" key="3">
    <source>
        <dbReference type="EMBL" id="KAI0302815.1"/>
    </source>
</evidence>
<accession>A0AAD4M7P4</accession>
<keyword evidence="2" id="KW-1133">Transmembrane helix</keyword>